<feature type="domain" description="Endonuclease/exonuclease/phosphatase" evidence="1">
    <location>
        <begin position="373"/>
        <end position="450"/>
    </location>
</feature>
<dbReference type="GO" id="GO:0003824">
    <property type="term" value="F:catalytic activity"/>
    <property type="evidence" value="ECO:0007669"/>
    <property type="project" value="InterPro"/>
</dbReference>
<dbReference type="InterPro" id="IPR036691">
    <property type="entry name" value="Endo/exonu/phosph_ase_sf"/>
</dbReference>
<sequence>MKNHHHHHDYITSPNNDPCLKTVVTITGNDDAELTKREITNKVIPAQYGIRIKDTVKLRDGKFMINFKSPSSKQKFENVIATDGRFQLNDSGRPLPTVHLKGLNMAYEEEQIPKLIALYNPEITKFLEDNRMEAASAIEIKKKRQNPAKPHLCNVIMRVRPEIRNLMINELHGLINIEYSYIHIEDMSPLRQCYHCFGFKHIAEYCPRKDRQYCLHCGGEHLMDQCINREEAPTCINCRMEGLPNHRSHIAISRDCPVMLRFMDNNLHRRKYQLTEFKFAQLNVNKSPTAMTAFANFSESKSIDVMCVTEPPIRKTISNINRRLNVIYCQSNEPNGPAPVRACICVLNKRIQPIMISHLSSSDCTVCQLGSVIIVAFYAQPYGDMSDNWTRITTIAAWAGVKNLIVTGDFNSDHQIWFSHATNNRGCDLLTTFIQSGLSVVNNTDTPTFDTIRGNQRLTSHTELRKNYAHNFFNSQDMWNFH</sequence>
<keyword evidence="3" id="KW-1185">Reference proteome</keyword>
<reference evidence="2" key="1">
    <citation type="submission" date="2013-05" db="EMBL/GenBank/DDBJ databases">
        <authorList>
            <person name="Yim A.K.Y."/>
            <person name="Chan T.F."/>
            <person name="Ji K.M."/>
            <person name="Liu X.Y."/>
            <person name="Zhou J.W."/>
            <person name="Li R.Q."/>
            <person name="Yang K.Y."/>
            <person name="Li J."/>
            <person name="Li M."/>
            <person name="Law P.T.W."/>
            <person name="Wu Y.L."/>
            <person name="Cai Z.L."/>
            <person name="Qin H."/>
            <person name="Bao Y."/>
            <person name="Leung R.K.K."/>
            <person name="Ng P.K.S."/>
            <person name="Zou J."/>
            <person name="Zhong X.J."/>
            <person name="Ran P.X."/>
            <person name="Zhong N.S."/>
            <person name="Liu Z.G."/>
            <person name="Tsui S.K.W."/>
        </authorList>
    </citation>
    <scope>NUCLEOTIDE SEQUENCE</scope>
    <source>
        <strain evidence="2">Derf</strain>
        <tissue evidence="2">Whole organism</tissue>
    </source>
</reference>
<protein>
    <recommendedName>
        <fullName evidence="1">Endonuclease/exonuclease/phosphatase domain-containing protein</fullName>
    </recommendedName>
</protein>
<name>A0A922HVI2_DERFA</name>
<dbReference type="AlphaFoldDB" id="A0A922HVI2"/>
<proteinExistence type="predicted"/>
<gene>
    <name evidence="2" type="ORF">DERF_011482</name>
</gene>
<evidence type="ECO:0000313" key="3">
    <source>
        <dbReference type="Proteomes" id="UP000790347"/>
    </source>
</evidence>
<dbReference type="SUPFAM" id="SSF56219">
    <property type="entry name" value="DNase I-like"/>
    <property type="match status" value="1"/>
</dbReference>
<dbReference type="Gene3D" id="3.60.10.10">
    <property type="entry name" value="Endonuclease/exonuclease/phosphatase"/>
    <property type="match status" value="1"/>
</dbReference>
<dbReference type="Pfam" id="PF14529">
    <property type="entry name" value="Exo_endo_phos_2"/>
    <property type="match status" value="1"/>
</dbReference>
<dbReference type="Proteomes" id="UP000790347">
    <property type="component" value="Unassembled WGS sequence"/>
</dbReference>
<organism evidence="2 3">
    <name type="scientific">Dermatophagoides farinae</name>
    <name type="common">American house dust mite</name>
    <dbReference type="NCBI Taxonomy" id="6954"/>
    <lineage>
        <taxon>Eukaryota</taxon>
        <taxon>Metazoa</taxon>
        <taxon>Ecdysozoa</taxon>
        <taxon>Arthropoda</taxon>
        <taxon>Chelicerata</taxon>
        <taxon>Arachnida</taxon>
        <taxon>Acari</taxon>
        <taxon>Acariformes</taxon>
        <taxon>Sarcoptiformes</taxon>
        <taxon>Astigmata</taxon>
        <taxon>Psoroptidia</taxon>
        <taxon>Analgoidea</taxon>
        <taxon>Pyroglyphidae</taxon>
        <taxon>Dermatophagoidinae</taxon>
        <taxon>Dermatophagoides</taxon>
    </lineage>
</organism>
<evidence type="ECO:0000259" key="1">
    <source>
        <dbReference type="Pfam" id="PF14529"/>
    </source>
</evidence>
<evidence type="ECO:0000313" key="2">
    <source>
        <dbReference type="EMBL" id="KAH9506765.1"/>
    </source>
</evidence>
<dbReference type="InterPro" id="IPR005135">
    <property type="entry name" value="Endo/exonuclease/phosphatase"/>
</dbReference>
<reference evidence="2" key="2">
    <citation type="journal article" date="2022" name="Res Sq">
        <title>Comparative Genomics Reveals Insights into the Divergent Evolution of Astigmatic Mites and Household Pest Adaptations.</title>
        <authorList>
            <person name="Xiong Q."/>
            <person name="Wan A.T.-Y."/>
            <person name="Liu X.-Y."/>
            <person name="Fung C.S.-H."/>
            <person name="Xiao X."/>
            <person name="Malainual N."/>
            <person name="Hou J."/>
            <person name="Wang L."/>
            <person name="Wang M."/>
            <person name="Yang K."/>
            <person name="Cui Y."/>
            <person name="Leung E."/>
            <person name="Nong W."/>
            <person name="Shin S.-K."/>
            <person name="Au S."/>
            <person name="Jeong K.Y."/>
            <person name="Chew F.T."/>
            <person name="Hui J."/>
            <person name="Leung T.F."/>
            <person name="Tungtrongchitr A."/>
            <person name="Zhong N."/>
            <person name="Liu Z."/>
            <person name="Tsui S."/>
        </authorList>
    </citation>
    <scope>NUCLEOTIDE SEQUENCE</scope>
    <source>
        <strain evidence="2">Derf</strain>
        <tissue evidence="2">Whole organism</tissue>
    </source>
</reference>
<comment type="caution">
    <text evidence="2">The sequence shown here is derived from an EMBL/GenBank/DDBJ whole genome shotgun (WGS) entry which is preliminary data.</text>
</comment>
<dbReference type="EMBL" id="ASGP02000005">
    <property type="protein sequence ID" value="KAH9506765.1"/>
    <property type="molecule type" value="Genomic_DNA"/>
</dbReference>
<accession>A0A922HVI2</accession>